<dbReference type="EMBL" id="VBPA01000442">
    <property type="protein sequence ID" value="TMQ67554.1"/>
    <property type="molecule type" value="Genomic_DNA"/>
</dbReference>
<organism evidence="3 4">
    <name type="scientific">Eiseniibacteriota bacterium</name>
    <dbReference type="NCBI Taxonomy" id="2212470"/>
    <lineage>
        <taxon>Bacteria</taxon>
        <taxon>Candidatus Eiseniibacteriota</taxon>
    </lineage>
</organism>
<name>A0A538TV97_UNCEI</name>
<dbReference type="Proteomes" id="UP000319836">
    <property type="component" value="Unassembled WGS sequence"/>
</dbReference>
<proteinExistence type="predicted"/>
<feature type="region of interest" description="Disordered" evidence="1">
    <location>
        <begin position="32"/>
        <end position="53"/>
    </location>
</feature>
<feature type="compositionally biased region" description="Pro residues" evidence="1">
    <location>
        <begin position="41"/>
        <end position="53"/>
    </location>
</feature>
<protein>
    <submittedName>
        <fullName evidence="3">DUF1080 domain-containing protein</fullName>
    </submittedName>
</protein>
<dbReference type="Gene3D" id="2.60.120.560">
    <property type="entry name" value="Exo-inulinase, domain 1"/>
    <property type="match status" value="1"/>
</dbReference>
<evidence type="ECO:0000313" key="4">
    <source>
        <dbReference type="Proteomes" id="UP000319836"/>
    </source>
</evidence>
<dbReference type="Pfam" id="PF06439">
    <property type="entry name" value="3keto-disac_hyd"/>
    <property type="match status" value="1"/>
</dbReference>
<dbReference type="GO" id="GO:0016787">
    <property type="term" value="F:hydrolase activity"/>
    <property type="evidence" value="ECO:0007669"/>
    <property type="project" value="InterPro"/>
</dbReference>
<dbReference type="AlphaFoldDB" id="A0A538TV97"/>
<evidence type="ECO:0000259" key="2">
    <source>
        <dbReference type="Pfam" id="PF06439"/>
    </source>
</evidence>
<evidence type="ECO:0000256" key="1">
    <source>
        <dbReference type="SAM" id="MobiDB-lite"/>
    </source>
</evidence>
<evidence type="ECO:0000313" key="3">
    <source>
        <dbReference type="EMBL" id="TMQ67554.1"/>
    </source>
</evidence>
<reference evidence="3 4" key="1">
    <citation type="journal article" date="2019" name="Nat. Microbiol.">
        <title>Mediterranean grassland soil C-N compound turnover is dependent on rainfall and depth, and is mediated by genomically divergent microorganisms.</title>
        <authorList>
            <person name="Diamond S."/>
            <person name="Andeer P.F."/>
            <person name="Li Z."/>
            <person name="Crits-Christoph A."/>
            <person name="Burstein D."/>
            <person name="Anantharaman K."/>
            <person name="Lane K.R."/>
            <person name="Thomas B.C."/>
            <person name="Pan C."/>
            <person name="Northen T.R."/>
            <person name="Banfield J.F."/>
        </authorList>
    </citation>
    <scope>NUCLEOTIDE SEQUENCE [LARGE SCALE GENOMIC DNA]</scope>
    <source>
        <strain evidence="3">WS_10</strain>
    </source>
</reference>
<dbReference type="InterPro" id="IPR010496">
    <property type="entry name" value="AL/BT2_dom"/>
</dbReference>
<comment type="caution">
    <text evidence="3">The sequence shown here is derived from an EMBL/GenBank/DDBJ whole genome shotgun (WGS) entry which is preliminary data.</text>
</comment>
<gene>
    <name evidence="3" type="ORF">E6K80_15145</name>
</gene>
<feature type="domain" description="3-keto-alpha-glucoside-1,2-lyase/3-keto-2-hydroxy-glucal hydratase" evidence="2">
    <location>
        <begin position="63"/>
        <end position="225"/>
    </location>
</feature>
<sequence>MTLVPVAIKLGVMTLRTIFVLAASVLLLGAGSSPDPERNAWPPPSPKSATPPGPVLFSDQFSDGALKGWKPDRSGVWTVHRGVLRADLPDERQLRSFLYTGSEAWANYAVDLDVCGMRGVDKGVAVRVVEGEAGMAVDLRGPGYEDVLLQRREWPLARAQVINANGEWHHLRVEARDHRYRVWVDGSVVIDKEDAKKARSSGGIALAAYTGGTRQSTIYYDNVVVTGVGASAGAEAAPAGN</sequence>
<accession>A0A538TV97</accession>